<evidence type="ECO:0000313" key="2">
    <source>
        <dbReference type="EMBL" id="MCL9813615.1"/>
    </source>
</evidence>
<gene>
    <name evidence="2" type="ORF">AArcSt11_08120</name>
</gene>
<reference evidence="2 3" key="1">
    <citation type="journal article" date="2022" name="Syst. Appl. Microbiol.">
        <title>Natronocalculus amylovorans gen. nov., sp. nov., and Natranaeroarchaeum aerophilus sp. nov., dominant culturable amylolytic natronoarchaea from hypersaline soda lakes in southwestern Siberia.</title>
        <authorList>
            <person name="Sorokin D.Y."/>
            <person name="Elcheninov A.G."/>
            <person name="Khizhniak T.V."/>
            <person name="Koenen M."/>
            <person name="Bale N.J."/>
            <person name="Damste J.S.S."/>
            <person name="Kublanov I.V."/>
        </authorList>
    </citation>
    <scope>NUCLEOTIDE SEQUENCE [LARGE SCALE GENOMIC DNA]</scope>
    <source>
        <strain evidence="2 3">AArc-St1-1</strain>
    </source>
</reference>
<comment type="caution">
    <text evidence="2">The sequence shown here is derived from an EMBL/GenBank/DDBJ whole genome shotgun (WGS) entry which is preliminary data.</text>
</comment>
<evidence type="ECO:0000256" key="1">
    <source>
        <dbReference type="SAM" id="Phobius"/>
    </source>
</evidence>
<keyword evidence="1" id="KW-0812">Transmembrane</keyword>
<feature type="transmembrane region" description="Helical" evidence="1">
    <location>
        <begin position="147"/>
        <end position="180"/>
    </location>
</feature>
<feature type="transmembrane region" description="Helical" evidence="1">
    <location>
        <begin position="21"/>
        <end position="40"/>
    </location>
</feature>
<dbReference type="EMBL" id="JAKRVY010000003">
    <property type="protein sequence ID" value="MCL9813615.1"/>
    <property type="molecule type" value="Genomic_DNA"/>
</dbReference>
<organism evidence="2 3">
    <name type="scientific">Natranaeroarchaeum aerophilus</name>
    <dbReference type="NCBI Taxonomy" id="2917711"/>
    <lineage>
        <taxon>Archaea</taxon>
        <taxon>Methanobacteriati</taxon>
        <taxon>Methanobacteriota</taxon>
        <taxon>Stenosarchaea group</taxon>
        <taxon>Halobacteria</taxon>
        <taxon>Halobacteriales</taxon>
        <taxon>Natronoarchaeaceae</taxon>
        <taxon>Natranaeroarchaeum</taxon>
    </lineage>
</organism>
<protein>
    <submittedName>
        <fullName evidence="2">Uncharacterized protein</fullName>
    </submittedName>
</protein>
<keyword evidence="1" id="KW-0472">Membrane</keyword>
<name>A0AAE3FR73_9EURY</name>
<feature type="transmembrane region" description="Helical" evidence="1">
    <location>
        <begin position="85"/>
        <end position="107"/>
    </location>
</feature>
<feature type="transmembrane region" description="Helical" evidence="1">
    <location>
        <begin position="113"/>
        <end position="135"/>
    </location>
</feature>
<dbReference type="Proteomes" id="UP001202674">
    <property type="component" value="Unassembled WGS sequence"/>
</dbReference>
<proteinExistence type="predicted"/>
<evidence type="ECO:0000313" key="3">
    <source>
        <dbReference type="Proteomes" id="UP001202674"/>
    </source>
</evidence>
<feature type="transmembrane region" description="Helical" evidence="1">
    <location>
        <begin position="200"/>
        <end position="222"/>
    </location>
</feature>
<dbReference type="AlphaFoldDB" id="A0AAE3FR73"/>
<keyword evidence="1" id="KW-1133">Transmembrane helix</keyword>
<feature type="transmembrane region" description="Helical" evidence="1">
    <location>
        <begin position="52"/>
        <end position="73"/>
    </location>
</feature>
<accession>A0AAE3FR73</accession>
<dbReference type="RefSeq" id="WP_250596152.1">
    <property type="nucleotide sequence ID" value="NZ_JAKRVY010000003.1"/>
</dbReference>
<keyword evidence="3" id="KW-1185">Reference proteome</keyword>
<sequence length="228" mass="24423">MSEHPQATGRGFLLNGREWRIVGMATLLMTINVALMYAFVLTPLAVVNDYLFAAPIVGVLVYGAALMVGEIIAEKGVKNGSMGTAMAGVALLQLAFGTLGAGILSYAPRDVQVTALGIAGVITVLITFLIATYVYARSKSFDSWSTYANGSFILGVVGVGLGMVVPVISLLGFVFIFLGFLLRLGWEIWRIRERRGTSEFLSAIGVYIAIAGVFVHVLQLVLRVMARD</sequence>